<dbReference type="OrthoDB" id="7357196at2759"/>
<dbReference type="PROSITE" id="PS50041">
    <property type="entry name" value="C_TYPE_LECTIN_2"/>
    <property type="match status" value="1"/>
</dbReference>
<dbReference type="InterPro" id="IPR001304">
    <property type="entry name" value="C-type_lectin-like"/>
</dbReference>
<evidence type="ECO:0000256" key="1">
    <source>
        <dbReference type="SAM" id="SignalP"/>
    </source>
</evidence>
<evidence type="ECO:0000259" key="2">
    <source>
        <dbReference type="PROSITE" id="PS50041"/>
    </source>
</evidence>
<dbReference type="Proteomes" id="UP000639338">
    <property type="component" value="Unassembled WGS sequence"/>
</dbReference>
<dbReference type="SMART" id="SM00034">
    <property type="entry name" value="CLECT"/>
    <property type="match status" value="1"/>
</dbReference>
<keyword evidence="4" id="KW-1185">Reference proteome</keyword>
<dbReference type="Gene3D" id="3.10.100.10">
    <property type="entry name" value="Mannose-Binding Protein A, subunit A"/>
    <property type="match status" value="1"/>
</dbReference>
<sequence length="233" mass="25846">MLLLLILGCLITSTIGVPVDNVADNTSQISPVISSTPPCVKLVDDRNLPQLNFPVCTSKHSSDTLTNVILHGMACTCDLNNNIQTKRDDYHYVTGVGAYKIHTRGTTFNNARRICDDEGGHLAIINSAREEQVLLEIFSQINVENFKNVSNREEAFIGIHDLFEEDHWVTILGDTLHKNGYSKWSERWGGQPDNGGGVQHCGALMKEGGMDDVNCKANFAFICEIPEIKIPRY</sequence>
<name>A0A834XLD0_APHGI</name>
<comment type="caution">
    <text evidence="3">The sequence shown here is derived from an EMBL/GenBank/DDBJ whole genome shotgun (WGS) entry which is preliminary data.</text>
</comment>
<dbReference type="AlphaFoldDB" id="A0A834XLD0"/>
<dbReference type="SUPFAM" id="SSF56436">
    <property type="entry name" value="C-type lectin-like"/>
    <property type="match status" value="1"/>
</dbReference>
<dbReference type="InterPro" id="IPR050111">
    <property type="entry name" value="C-type_lectin/snaclec_domain"/>
</dbReference>
<feature type="chain" id="PRO_5032348506" description="C-type lectin domain-containing protein" evidence="1">
    <location>
        <begin position="17"/>
        <end position="233"/>
    </location>
</feature>
<dbReference type="PANTHER" id="PTHR22803">
    <property type="entry name" value="MANNOSE, PHOSPHOLIPASE, LECTIN RECEPTOR RELATED"/>
    <property type="match status" value="1"/>
</dbReference>
<feature type="domain" description="C-type lectin" evidence="2">
    <location>
        <begin position="99"/>
        <end position="224"/>
    </location>
</feature>
<reference evidence="3 4" key="1">
    <citation type="submission" date="2020-08" db="EMBL/GenBank/DDBJ databases">
        <title>Aphidius gifuensis genome sequencing and assembly.</title>
        <authorList>
            <person name="Du Z."/>
        </authorList>
    </citation>
    <scope>NUCLEOTIDE SEQUENCE [LARGE SCALE GENOMIC DNA]</scope>
    <source>
        <strain evidence="3">YNYX2018</strain>
        <tissue evidence="3">Adults</tissue>
    </source>
</reference>
<organism evidence="3 4">
    <name type="scientific">Aphidius gifuensis</name>
    <name type="common">Parasitoid wasp</name>
    <dbReference type="NCBI Taxonomy" id="684658"/>
    <lineage>
        <taxon>Eukaryota</taxon>
        <taxon>Metazoa</taxon>
        <taxon>Ecdysozoa</taxon>
        <taxon>Arthropoda</taxon>
        <taxon>Hexapoda</taxon>
        <taxon>Insecta</taxon>
        <taxon>Pterygota</taxon>
        <taxon>Neoptera</taxon>
        <taxon>Endopterygota</taxon>
        <taxon>Hymenoptera</taxon>
        <taxon>Apocrita</taxon>
        <taxon>Ichneumonoidea</taxon>
        <taxon>Braconidae</taxon>
        <taxon>Aphidiinae</taxon>
        <taxon>Aphidius</taxon>
    </lineage>
</organism>
<gene>
    <name evidence="3" type="ORF">HCN44_003252</name>
</gene>
<accession>A0A834XLD0</accession>
<dbReference type="InterPro" id="IPR016187">
    <property type="entry name" value="CTDL_fold"/>
</dbReference>
<keyword evidence="1" id="KW-0732">Signal</keyword>
<proteinExistence type="predicted"/>
<dbReference type="Pfam" id="PF00059">
    <property type="entry name" value="Lectin_C"/>
    <property type="match status" value="1"/>
</dbReference>
<evidence type="ECO:0000313" key="4">
    <source>
        <dbReference type="Proteomes" id="UP000639338"/>
    </source>
</evidence>
<protein>
    <recommendedName>
        <fullName evidence="2">C-type lectin domain-containing protein</fullName>
    </recommendedName>
</protein>
<evidence type="ECO:0000313" key="3">
    <source>
        <dbReference type="EMBL" id="KAF7987490.1"/>
    </source>
</evidence>
<feature type="signal peptide" evidence="1">
    <location>
        <begin position="1"/>
        <end position="16"/>
    </location>
</feature>
<dbReference type="InterPro" id="IPR016186">
    <property type="entry name" value="C-type_lectin-like/link_sf"/>
</dbReference>
<dbReference type="CDD" id="cd00037">
    <property type="entry name" value="CLECT"/>
    <property type="match status" value="1"/>
</dbReference>
<dbReference type="EMBL" id="JACMRX010000006">
    <property type="protein sequence ID" value="KAF7987490.1"/>
    <property type="molecule type" value="Genomic_DNA"/>
</dbReference>